<dbReference type="RefSeq" id="WP_101615376.1">
    <property type="nucleotide sequence ID" value="NZ_NMWU01000008.1"/>
</dbReference>
<dbReference type="OrthoDB" id="3232655at2"/>
<dbReference type="AlphaFoldDB" id="A0A2N5JBI0"/>
<keyword evidence="2" id="KW-1185">Reference proteome</keyword>
<comment type="caution">
    <text evidence="1">The sequence shown here is derived from an EMBL/GenBank/DDBJ whole genome shotgun (WGS) entry which is preliminary data.</text>
</comment>
<dbReference type="Proteomes" id="UP000235050">
    <property type="component" value="Unassembled WGS sequence"/>
</dbReference>
<proteinExistence type="predicted"/>
<protein>
    <submittedName>
        <fullName evidence="1">Uncharacterized protein</fullName>
    </submittedName>
</protein>
<organism evidence="1 2">
    <name type="scientific">Bifidobacterium margollesii</name>
    <dbReference type="NCBI Taxonomy" id="2020964"/>
    <lineage>
        <taxon>Bacteria</taxon>
        <taxon>Bacillati</taxon>
        <taxon>Actinomycetota</taxon>
        <taxon>Actinomycetes</taxon>
        <taxon>Bifidobacteriales</taxon>
        <taxon>Bifidobacteriaceae</taxon>
        <taxon>Bifidobacterium</taxon>
    </lineage>
</organism>
<sequence length="100" mass="11848">MTGSTYPYRTDDWELFSSICHGECEAIFGYKGHEYFVTNITGDGHDGWFACNLEPFKHGFTYDPISHDHDTFEELADEKIFDDKTKSIRDCYREFDLWQR</sequence>
<accession>A0A2N5JBI0</accession>
<evidence type="ECO:0000313" key="2">
    <source>
        <dbReference type="Proteomes" id="UP000235050"/>
    </source>
</evidence>
<evidence type="ECO:0000313" key="1">
    <source>
        <dbReference type="EMBL" id="PLS31563.1"/>
    </source>
</evidence>
<gene>
    <name evidence="1" type="ORF">Uis1B_0554</name>
</gene>
<name>A0A2N5JBI0_9BIFI</name>
<reference evidence="1 2" key="1">
    <citation type="submission" date="2017-07" db="EMBL/GenBank/DDBJ databases">
        <title>Bifidobacterium novel species.</title>
        <authorList>
            <person name="Lugli G.A."/>
            <person name="Milani C."/>
            <person name="Duranti S."/>
            <person name="Mangifesta M."/>
        </authorList>
    </citation>
    <scope>NUCLEOTIDE SEQUENCE [LARGE SCALE GENOMIC DNA]</scope>
    <source>
        <strain evidence="2">Uis1B</strain>
    </source>
</reference>
<dbReference type="EMBL" id="NMWU01000008">
    <property type="protein sequence ID" value="PLS31563.1"/>
    <property type="molecule type" value="Genomic_DNA"/>
</dbReference>